<evidence type="ECO:0000313" key="1">
    <source>
        <dbReference type="Proteomes" id="UP000492821"/>
    </source>
</evidence>
<keyword evidence="1" id="KW-1185">Reference proteome</keyword>
<dbReference type="WBParaSite" id="Pan_g14373.t1">
    <property type="protein sequence ID" value="Pan_g14373.t1"/>
    <property type="gene ID" value="Pan_g14373"/>
</dbReference>
<proteinExistence type="predicted"/>
<reference evidence="1" key="1">
    <citation type="journal article" date="2013" name="Genetics">
        <title>The draft genome and transcriptome of Panagrellus redivivus are shaped by the harsh demands of a free-living lifestyle.</title>
        <authorList>
            <person name="Srinivasan J."/>
            <person name="Dillman A.R."/>
            <person name="Macchietto M.G."/>
            <person name="Heikkinen L."/>
            <person name="Lakso M."/>
            <person name="Fracchia K.M."/>
            <person name="Antoshechkin I."/>
            <person name="Mortazavi A."/>
            <person name="Wong G."/>
            <person name="Sternberg P.W."/>
        </authorList>
    </citation>
    <scope>NUCLEOTIDE SEQUENCE [LARGE SCALE GENOMIC DNA]</scope>
    <source>
        <strain evidence="1">MT8872</strain>
    </source>
</reference>
<accession>A0A7E4UYI5</accession>
<name>A0A7E4UYI5_PANRE</name>
<dbReference type="Proteomes" id="UP000492821">
    <property type="component" value="Unassembled WGS sequence"/>
</dbReference>
<organism evidence="1 2">
    <name type="scientific">Panagrellus redivivus</name>
    <name type="common">Microworm</name>
    <dbReference type="NCBI Taxonomy" id="6233"/>
    <lineage>
        <taxon>Eukaryota</taxon>
        <taxon>Metazoa</taxon>
        <taxon>Ecdysozoa</taxon>
        <taxon>Nematoda</taxon>
        <taxon>Chromadorea</taxon>
        <taxon>Rhabditida</taxon>
        <taxon>Tylenchina</taxon>
        <taxon>Panagrolaimomorpha</taxon>
        <taxon>Panagrolaimoidea</taxon>
        <taxon>Panagrolaimidae</taxon>
        <taxon>Panagrellus</taxon>
    </lineage>
</organism>
<protein>
    <submittedName>
        <fullName evidence="2">MSP domain-containing protein</fullName>
    </submittedName>
</protein>
<dbReference type="AlphaFoldDB" id="A0A7E4UYI5"/>
<reference evidence="2" key="2">
    <citation type="submission" date="2020-10" db="UniProtKB">
        <authorList>
            <consortium name="WormBaseParasite"/>
        </authorList>
    </citation>
    <scope>IDENTIFICATION</scope>
</reference>
<sequence length="87" mass="9384">MSESPLPVIDDKSCCLSSWKLVPSSFQVIYEGTVKKMPLTFRTAVSSGLILRCLAVVGCAATSARPAAYSMPVEYARRKSATLVNNI</sequence>
<evidence type="ECO:0000313" key="2">
    <source>
        <dbReference type="WBParaSite" id="Pan_g14373.t1"/>
    </source>
</evidence>